<dbReference type="PROSITE" id="PS50053">
    <property type="entry name" value="UBIQUITIN_2"/>
    <property type="match status" value="1"/>
</dbReference>
<keyword evidence="5" id="KW-1185">Reference proteome</keyword>
<feature type="compositionally biased region" description="Low complexity" evidence="1">
    <location>
        <begin position="381"/>
        <end position="401"/>
    </location>
</feature>
<dbReference type="Gene3D" id="1.10.8.10">
    <property type="entry name" value="DNA helicase RuvA subunit, C-terminal domain"/>
    <property type="match status" value="1"/>
</dbReference>
<dbReference type="SUPFAM" id="SSF54236">
    <property type="entry name" value="Ubiquitin-like"/>
    <property type="match status" value="1"/>
</dbReference>
<dbReference type="SUPFAM" id="SSF46934">
    <property type="entry name" value="UBA-like"/>
    <property type="match status" value="1"/>
</dbReference>
<feature type="compositionally biased region" description="Low complexity" evidence="1">
    <location>
        <begin position="335"/>
        <end position="347"/>
    </location>
</feature>
<dbReference type="PANTHER" id="PTHR10677:SF25">
    <property type="entry name" value="UBIQUITIN-LIKE PROTEIN 7"/>
    <property type="match status" value="1"/>
</dbReference>
<organism evidence="4">
    <name type="scientific">Notodromas monacha</name>
    <dbReference type="NCBI Taxonomy" id="399045"/>
    <lineage>
        <taxon>Eukaryota</taxon>
        <taxon>Metazoa</taxon>
        <taxon>Ecdysozoa</taxon>
        <taxon>Arthropoda</taxon>
        <taxon>Crustacea</taxon>
        <taxon>Oligostraca</taxon>
        <taxon>Ostracoda</taxon>
        <taxon>Podocopa</taxon>
        <taxon>Podocopida</taxon>
        <taxon>Cypridocopina</taxon>
        <taxon>Cypridoidea</taxon>
        <taxon>Cyprididae</taxon>
        <taxon>Notodromas</taxon>
    </lineage>
</organism>
<dbReference type="Gene3D" id="3.10.20.90">
    <property type="entry name" value="Phosphatidylinositol 3-kinase Catalytic Subunit, Chain A, domain 1"/>
    <property type="match status" value="1"/>
</dbReference>
<dbReference type="GO" id="GO:0006511">
    <property type="term" value="P:ubiquitin-dependent protein catabolic process"/>
    <property type="evidence" value="ECO:0007669"/>
    <property type="project" value="TreeGrafter"/>
</dbReference>
<dbReference type="Pfam" id="PF00240">
    <property type="entry name" value="ubiquitin"/>
    <property type="match status" value="1"/>
</dbReference>
<feature type="compositionally biased region" description="Low complexity" evidence="1">
    <location>
        <begin position="411"/>
        <end position="445"/>
    </location>
</feature>
<feature type="domain" description="UBA" evidence="2">
    <location>
        <begin position="531"/>
        <end position="573"/>
    </location>
</feature>
<reference evidence="4" key="1">
    <citation type="submission" date="2020-11" db="EMBL/GenBank/DDBJ databases">
        <authorList>
            <person name="Tran Van P."/>
        </authorList>
    </citation>
    <scope>NUCLEOTIDE SEQUENCE</scope>
</reference>
<dbReference type="GO" id="GO:0005829">
    <property type="term" value="C:cytosol"/>
    <property type="evidence" value="ECO:0007669"/>
    <property type="project" value="TreeGrafter"/>
</dbReference>
<feature type="compositionally biased region" description="Acidic residues" evidence="1">
    <location>
        <begin position="319"/>
        <end position="334"/>
    </location>
</feature>
<dbReference type="AlphaFoldDB" id="A0A7R9BX32"/>
<name>A0A7R9BX32_9CRUS</name>
<dbReference type="GO" id="GO:0031593">
    <property type="term" value="F:polyubiquitin modification-dependent protein binding"/>
    <property type="evidence" value="ECO:0007669"/>
    <property type="project" value="TreeGrafter"/>
</dbReference>
<feature type="compositionally biased region" description="Pro residues" evidence="1">
    <location>
        <begin position="508"/>
        <end position="525"/>
    </location>
</feature>
<dbReference type="Proteomes" id="UP000678499">
    <property type="component" value="Unassembled WGS sequence"/>
</dbReference>
<gene>
    <name evidence="4" type="ORF">NMOB1V02_LOCUS10449</name>
</gene>
<sequence>MRRSPLVGWDVPAVARGMLRMLPGLEPARGLPVRRLWTFPYPWACEDVVVVSFVKFRTMVDELLLRIRVRPRADDNVLSKSASMDESQSNSNGEADFTPGPDAWKAWAGEQTPVETHFMIMPTRVDNAIKKLRENIADYLKVAKDRFQVLYRGQTLDDEDTVDGVGLENNSTVHVMHVSGAQPTDFKTPAPPVDNERISRLVLALQVALVYPRFNRCSWAQILRGDKVDNIVAATPGLAEDRTAIALMSDPLLLFAASGLEACKVLWKKHHCLIEALELLCGSMHGDPHNSVLGAAGSRDESGLDLDSLDDDEDFQSALMEDEDEDEEEEDAEDGSGAATASATAAGASGGDGRAAAGEDDSALPSSSSGGGGSSAGAGTGARPRSSRGRPSPQQQQQQQRGQRRRRPRSQSDSRSSGSSSSRQQRTQAPTSSSTSSSSSSLSRQFVTSAQLAAALRRIASEGSPSPQHRRVPLPTQPLVTREMFRAAIDQATANQGGASAAAAPTTSPSPSPAEPPPPPPPAEPAAPRVTAEREGQIRTLEELGFFNAAENLQALEATHGDIAAAVELILSMREN</sequence>
<evidence type="ECO:0000259" key="3">
    <source>
        <dbReference type="PROSITE" id="PS50053"/>
    </source>
</evidence>
<evidence type="ECO:0008006" key="6">
    <source>
        <dbReference type="Google" id="ProtNLM"/>
    </source>
</evidence>
<dbReference type="OrthoDB" id="10016665at2759"/>
<dbReference type="PANTHER" id="PTHR10677">
    <property type="entry name" value="UBIQUILIN"/>
    <property type="match status" value="1"/>
</dbReference>
<evidence type="ECO:0000259" key="2">
    <source>
        <dbReference type="PROSITE" id="PS50030"/>
    </source>
</evidence>
<dbReference type="EMBL" id="CAJPEX010004389">
    <property type="protein sequence ID" value="CAG0922983.1"/>
    <property type="molecule type" value="Genomic_DNA"/>
</dbReference>
<feature type="region of interest" description="Disordered" evidence="1">
    <location>
        <begin position="78"/>
        <end position="105"/>
    </location>
</feature>
<feature type="region of interest" description="Disordered" evidence="1">
    <location>
        <begin position="319"/>
        <end position="535"/>
    </location>
</feature>
<feature type="compositionally biased region" description="Gly residues" evidence="1">
    <location>
        <begin position="369"/>
        <end position="380"/>
    </location>
</feature>
<feature type="domain" description="Ubiquitin-like" evidence="3">
    <location>
        <begin position="124"/>
        <end position="176"/>
    </location>
</feature>
<dbReference type="EMBL" id="OA886426">
    <property type="protein sequence ID" value="CAD7282831.1"/>
    <property type="molecule type" value="Genomic_DNA"/>
</dbReference>
<dbReference type="PROSITE" id="PS50030">
    <property type="entry name" value="UBA"/>
    <property type="match status" value="1"/>
</dbReference>
<dbReference type="InterPro" id="IPR029071">
    <property type="entry name" value="Ubiquitin-like_domsf"/>
</dbReference>
<protein>
    <recommendedName>
        <fullName evidence="6">Ubiquitin-like protein 7</fullName>
    </recommendedName>
</protein>
<feature type="compositionally biased region" description="Polar residues" evidence="1">
    <location>
        <begin position="78"/>
        <end position="93"/>
    </location>
</feature>
<dbReference type="InterPro" id="IPR009060">
    <property type="entry name" value="UBA-like_sf"/>
</dbReference>
<dbReference type="CDD" id="cd17039">
    <property type="entry name" value="Ubl_ubiquitin_like"/>
    <property type="match status" value="1"/>
</dbReference>
<evidence type="ECO:0000313" key="4">
    <source>
        <dbReference type="EMBL" id="CAD7282831.1"/>
    </source>
</evidence>
<evidence type="ECO:0000256" key="1">
    <source>
        <dbReference type="SAM" id="MobiDB-lite"/>
    </source>
</evidence>
<dbReference type="SMART" id="SM00165">
    <property type="entry name" value="UBA"/>
    <property type="match status" value="1"/>
</dbReference>
<proteinExistence type="predicted"/>
<dbReference type="InterPro" id="IPR015940">
    <property type="entry name" value="UBA"/>
</dbReference>
<dbReference type="InterPro" id="IPR015496">
    <property type="entry name" value="Ubiquilin"/>
</dbReference>
<accession>A0A7R9BX32</accession>
<dbReference type="InterPro" id="IPR000626">
    <property type="entry name" value="Ubiquitin-like_dom"/>
</dbReference>
<evidence type="ECO:0000313" key="5">
    <source>
        <dbReference type="Proteomes" id="UP000678499"/>
    </source>
</evidence>